<dbReference type="EMBL" id="KB742777">
    <property type="protein sequence ID" value="EOB04561.1"/>
    <property type="molecule type" value="Genomic_DNA"/>
</dbReference>
<dbReference type="AlphaFoldDB" id="R0K3C5"/>
<name>R0K3C5_ANAPL</name>
<reference evidence="2" key="1">
    <citation type="journal article" date="2013" name="Nat. Genet.">
        <title>The duck genome and transcriptome provide insight into an avian influenza virus reservoir species.</title>
        <authorList>
            <person name="Huang Y."/>
            <person name="Li Y."/>
            <person name="Burt D.W."/>
            <person name="Chen H."/>
            <person name="Zhang Y."/>
            <person name="Qian W."/>
            <person name="Kim H."/>
            <person name="Gan S."/>
            <person name="Zhao Y."/>
            <person name="Li J."/>
            <person name="Yi K."/>
            <person name="Feng H."/>
            <person name="Zhu P."/>
            <person name="Li B."/>
            <person name="Liu Q."/>
            <person name="Fairley S."/>
            <person name="Magor K.E."/>
            <person name="Du Z."/>
            <person name="Hu X."/>
            <person name="Goodman L."/>
            <person name="Tafer H."/>
            <person name="Vignal A."/>
            <person name="Lee T."/>
            <person name="Kim K.W."/>
            <person name="Sheng Z."/>
            <person name="An Y."/>
            <person name="Searle S."/>
            <person name="Herrero J."/>
            <person name="Groenen M.A."/>
            <person name="Crooijmans R.P."/>
            <person name="Faraut T."/>
            <person name="Cai Q."/>
            <person name="Webster R.G."/>
            <person name="Aldridge J.R."/>
            <person name="Warren W.C."/>
            <person name="Bartschat S."/>
            <person name="Kehr S."/>
            <person name="Marz M."/>
            <person name="Stadler P.F."/>
            <person name="Smith J."/>
            <person name="Kraus R.H."/>
            <person name="Zhao Y."/>
            <person name="Ren L."/>
            <person name="Fei J."/>
            <person name="Morisson M."/>
            <person name="Kaiser P."/>
            <person name="Griffin D.K."/>
            <person name="Rao M."/>
            <person name="Pitel F."/>
            <person name="Wang J."/>
            <person name="Li N."/>
        </authorList>
    </citation>
    <scope>NUCLEOTIDE SEQUENCE [LARGE SCALE GENOMIC DNA]</scope>
</reference>
<keyword evidence="2" id="KW-1185">Reference proteome</keyword>
<protein>
    <submittedName>
        <fullName evidence="1">Uncharacterized protein</fullName>
    </submittedName>
</protein>
<evidence type="ECO:0000313" key="1">
    <source>
        <dbReference type="EMBL" id="EOB04561.1"/>
    </source>
</evidence>
<dbReference type="Proteomes" id="UP000296049">
    <property type="component" value="Unassembled WGS sequence"/>
</dbReference>
<accession>R0K3C5</accession>
<sequence>MPYTITWPAYTVPRGAVRFVLSAPLSFNLQWDVKVAQRVGSQHSLGETALVPVTSLWKDESQLLGYRVLKSCDIKETTELEKKRRASNHLALKSVRDILELHRNEQESSPGRFFPLKDNDQNIRRYSCVFLIPPSSSYRSCVHIFAIVSTKEKFGTYYTILRKKIAQLLTAVGYCITFVPVHSLLVQERHALQGMSFPLASTSAAALNLQEWTAVQTVPLPAFCCGKGQHTSGEGLRIYAARYSSSSRKVLEWKPKLKCVQGWGDCDTGSERCEAASPVHVPRLQPPAEALLATTFFAT</sequence>
<evidence type="ECO:0000313" key="2">
    <source>
        <dbReference type="Proteomes" id="UP000296049"/>
    </source>
</evidence>
<gene>
    <name evidence="1" type="ORF">Anapl_07118</name>
</gene>
<organism evidence="1 2">
    <name type="scientific">Anas platyrhynchos</name>
    <name type="common">Mallard</name>
    <name type="synonym">Anas boschas</name>
    <dbReference type="NCBI Taxonomy" id="8839"/>
    <lineage>
        <taxon>Eukaryota</taxon>
        <taxon>Metazoa</taxon>
        <taxon>Chordata</taxon>
        <taxon>Craniata</taxon>
        <taxon>Vertebrata</taxon>
        <taxon>Euteleostomi</taxon>
        <taxon>Archelosauria</taxon>
        <taxon>Archosauria</taxon>
        <taxon>Dinosauria</taxon>
        <taxon>Saurischia</taxon>
        <taxon>Theropoda</taxon>
        <taxon>Coelurosauria</taxon>
        <taxon>Aves</taxon>
        <taxon>Neognathae</taxon>
        <taxon>Galloanserae</taxon>
        <taxon>Anseriformes</taxon>
        <taxon>Anatidae</taxon>
        <taxon>Anatinae</taxon>
        <taxon>Anas</taxon>
    </lineage>
</organism>
<proteinExistence type="predicted"/>